<dbReference type="EMBL" id="FZOG01000002">
    <property type="protein sequence ID" value="SNS12417.1"/>
    <property type="molecule type" value="Genomic_DNA"/>
</dbReference>
<organism evidence="2 3">
    <name type="scientific">Pseudomonas segetis</name>
    <dbReference type="NCBI Taxonomy" id="298908"/>
    <lineage>
        <taxon>Bacteria</taxon>
        <taxon>Pseudomonadati</taxon>
        <taxon>Pseudomonadota</taxon>
        <taxon>Gammaproteobacteria</taxon>
        <taxon>Pseudomonadales</taxon>
        <taxon>Pseudomonadaceae</taxon>
        <taxon>Pseudomonas</taxon>
    </lineage>
</organism>
<evidence type="ECO:0000256" key="1">
    <source>
        <dbReference type="SAM" id="Phobius"/>
    </source>
</evidence>
<keyword evidence="1" id="KW-0812">Transmembrane</keyword>
<dbReference type="Proteomes" id="UP000242915">
    <property type="component" value="Unassembled WGS sequence"/>
</dbReference>
<sequence>MNMTLALLLGAALCYAGMAALCLAMDRHHRQVWNRTGATRQKALRLIGWLLLAVAIWPCVRAWGSSVGVVIWFGLLSAAALVLVFLLPYRPKAAALLMGVTALGGLPGLLWSAG</sequence>
<evidence type="ECO:0008006" key="4">
    <source>
        <dbReference type="Google" id="ProtNLM"/>
    </source>
</evidence>
<gene>
    <name evidence="2" type="ORF">SAMN05216255_1385</name>
</gene>
<dbReference type="Pfam" id="PF11804">
    <property type="entry name" value="DUF3325"/>
    <property type="match status" value="1"/>
</dbReference>
<feature type="transmembrane region" description="Helical" evidence="1">
    <location>
        <begin position="67"/>
        <end position="87"/>
    </location>
</feature>
<accession>A0A239BWM6</accession>
<feature type="transmembrane region" description="Helical" evidence="1">
    <location>
        <begin position="43"/>
        <end position="60"/>
    </location>
</feature>
<protein>
    <recommendedName>
        <fullName evidence="4">DUF3325 domain-containing protein</fullName>
    </recommendedName>
</protein>
<evidence type="ECO:0000313" key="3">
    <source>
        <dbReference type="Proteomes" id="UP000242915"/>
    </source>
</evidence>
<keyword evidence="1" id="KW-0472">Membrane</keyword>
<keyword evidence="1" id="KW-1133">Transmembrane helix</keyword>
<dbReference type="RefSeq" id="WP_010490337.1">
    <property type="nucleotide sequence ID" value="NZ_FZOG01000002.1"/>
</dbReference>
<dbReference type="InterPro" id="IPR021762">
    <property type="entry name" value="DUF3325"/>
</dbReference>
<name>A0A239BWM6_9PSED</name>
<keyword evidence="3" id="KW-1185">Reference proteome</keyword>
<proteinExistence type="predicted"/>
<feature type="transmembrane region" description="Helical" evidence="1">
    <location>
        <begin position="93"/>
        <end position="113"/>
    </location>
</feature>
<evidence type="ECO:0000313" key="2">
    <source>
        <dbReference type="EMBL" id="SNS12417.1"/>
    </source>
</evidence>
<reference evidence="3" key="1">
    <citation type="submission" date="2017-06" db="EMBL/GenBank/DDBJ databases">
        <authorList>
            <person name="Varghese N."/>
            <person name="Submissions S."/>
        </authorList>
    </citation>
    <scope>NUCLEOTIDE SEQUENCE [LARGE SCALE GENOMIC DNA]</scope>
    <source>
        <strain evidence="3">CIP 108523</strain>
    </source>
</reference>
<dbReference type="AlphaFoldDB" id="A0A239BWM6"/>